<dbReference type="KEGG" id="epa:114575364"/>
<dbReference type="GeneID" id="114575364"/>
<proteinExistence type="predicted"/>
<name>A0A913YN23_EXADI</name>
<organism evidence="1 2">
    <name type="scientific">Exaiptasia diaphana</name>
    <name type="common">Tropical sea anemone</name>
    <name type="synonym">Aiptasia pulchella</name>
    <dbReference type="NCBI Taxonomy" id="2652724"/>
    <lineage>
        <taxon>Eukaryota</taxon>
        <taxon>Metazoa</taxon>
        <taxon>Cnidaria</taxon>
        <taxon>Anthozoa</taxon>
        <taxon>Hexacorallia</taxon>
        <taxon>Actiniaria</taxon>
        <taxon>Aiptasiidae</taxon>
        <taxon>Exaiptasia</taxon>
    </lineage>
</organism>
<dbReference type="Proteomes" id="UP000887567">
    <property type="component" value="Unplaced"/>
</dbReference>
<evidence type="ECO:0000313" key="2">
    <source>
        <dbReference type="Proteomes" id="UP000887567"/>
    </source>
</evidence>
<dbReference type="AlphaFoldDB" id="A0A913YN23"/>
<accession>A0A913YN23</accession>
<reference evidence="1" key="1">
    <citation type="submission" date="2022-11" db="UniProtKB">
        <authorList>
            <consortium name="EnsemblMetazoa"/>
        </authorList>
    </citation>
    <scope>IDENTIFICATION</scope>
</reference>
<dbReference type="OrthoDB" id="6024025at2759"/>
<protein>
    <submittedName>
        <fullName evidence="1">Uncharacterized protein</fullName>
    </submittedName>
</protein>
<dbReference type="RefSeq" id="XP_028515892.1">
    <property type="nucleotide sequence ID" value="XM_028660091.1"/>
</dbReference>
<dbReference type="EnsemblMetazoa" id="XM_028660091.1">
    <property type="protein sequence ID" value="XP_028515892.1"/>
    <property type="gene ID" value="LOC114575364"/>
</dbReference>
<sequence length="407" mass="46297">MEASHALSKCGNVVYSGGKKGCIGPVDYQKNILAQQMKRILLSRSLDENIETRSTNRKAKKKLKCDGNSTCEVQHKKHDIHFETFSDESSMDMDSTMHDASCSLDEPMKSSNLCYDDNSYHSSNEEVEEDGVELLINEDISVHVGCNTEKRESIEHLQDDLLRHSEEYTSEATLTEINFETAKECVANLGSLSSYKAHIDYARVGSIEWLRQDTRVSVEVFQIVFHFTPNRQLVIEHQSPKDKKRQRIIIAFDTILGLYYKDSTSTIALHICEPAKVMSKFPGNKTWQTTASETTSFISSSNSFNVIPVTVRVNLKSKSDCLKSLFKQDPALQRELKPGKNYSSSPQQIANTEKWFPILKHPNLVRAAQLASLSLLEETKAKKKDLQWLLLRYFGLERRFNELLKSS</sequence>
<keyword evidence="2" id="KW-1185">Reference proteome</keyword>
<evidence type="ECO:0000313" key="1">
    <source>
        <dbReference type="EnsemblMetazoa" id="XP_028515892.1"/>
    </source>
</evidence>